<evidence type="ECO:0000313" key="2">
    <source>
        <dbReference type="Proteomes" id="UP000790709"/>
    </source>
</evidence>
<dbReference type="EMBL" id="MU266709">
    <property type="protein sequence ID" value="KAH7918974.1"/>
    <property type="molecule type" value="Genomic_DNA"/>
</dbReference>
<name>A0ACB8B0B2_9AGAM</name>
<keyword evidence="2" id="KW-1185">Reference proteome</keyword>
<accession>A0ACB8B0B2</accession>
<sequence length="98" mass="10568">MNSVERGLCESAELQTPPQAEYITRDPNSSPVLIHSSLRPSAPSVIPPATPGRCDAVVETSSSHYGPIDPEYRIHAVSGEVFMALTEPFLMEGLFNVA</sequence>
<reference evidence="1" key="1">
    <citation type="journal article" date="2021" name="New Phytol.">
        <title>Evolutionary innovations through gain and loss of genes in the ectomycorrhizal Boletales.</title>
        <authorList>
            <person name="Wu G."/>
            <person name="Miyauchi S."/>
            <person name="Morin E."/>
            <person name="Kuo A."/>
            <person name="Drula E."/>
            <person name="Varga T."/>
            <person name="Kohler A."/>
            <person name="Feng B."/>
            <person name="Cao Y."/>
            <person name="Lipzen A."/>
            <person name="Daum C."/>
            <person name="Hundley H."/>
            <person name="Pangilinan J."/>
            <person name="Johnson J."/>
            <person name="Barry K."/>
            <person name="LaButti K."/>
            <person name="Ng V."/>
            <person name="Ahrendt S."/>
            <person name="Min B."/>
            <person name="Choi I.G."/>
            <person name="Park H."/>
            <person name="Plett J.M."/>
            <person name="Magnuson J."/>
            <person name="Spatafora J.W."/>
            <person name="Nagy L.G."/>
            <person name="Henrissat B."/>
            <person name="Grigoriev I.V."/>
            <person name="Yang Z.L."/>
            <person name="Xu J."/>
            <person name="Martin F.M."/>
        </authorList>
    </citation>
    <scope>NUCLEOTIDE SEQUENCE</scope>
    <source>
        <strain evidence="1">KUC20120723A-06</strain>
    </source>
</reference>
<evidence type="ECO:0000313" key="1">
    <source>
        <dbReference type="EMBL" id="KAH7918974.1"/>
    </source>
</evidence>
<organism evidence="1 2">
    <name type="scientific">Leucogyrophana mollusca</name>
    <dbReference type="NCBI Taxonomy" id="85980"/>
    <lineage>
        <taxon>Eukaryota</taxon>
        <taxon>Fungi</taxon>
        <taxon>Dikarya</taxon>
        <taxon>Basidiomycota</taxon>
        <taxon>Agaricomycotina</taxon>
        <taxon>Agaricomycetes</taxon>
        <taxon>Agaricomycetidae</taxon>
        <taxon>Boletales</taxon>
        <taxon>Boletales incertae sedis</taxon>
        <taxon>Leucogyrophana</taxon>
    </lineage>
</organism>
<protein>
    <submittedName>
        <fullName evidence="1">Uncharacterized protein</fullName>
    </submittedName>
</protein>
<proteinExistence type="predicted"/>
<gene>
    <name evidence="1" type="ORF">BV22DRAFT_1041315</name>
</gene>
<comment type="caution">
    <text evidence="1">The sequence shown here is derived from an EMBL/GenBank/DDBJ whole genome shotgun (WGS) entry which is preliminary data.</text>
</comment>
<dbReference type="Proteomes" id="UP000790709">
    <property type="component" value="Unassembled WGS sequence"/>
</dbReference>